<feature type="transmembrane region" description="Helical" evidence="10">
    <location>
        <begin position="6"/>
        <end position="28"/>
    </location>
</feature>
<keyword evidence="10" id="KW-0812">Transmembrane</keyword>
<evidence type="ECO:0000256" key="2">
    <source>
        <dbReference type="ARBA" id="ARBA00011017"/>
    </source>
</evidence>
<dbReference type="EC" id="1.8.4.11" evidence="9"/>
<evidence type="ECO:0000256" key="3">
    <source>
        <dbReference type="ARBA" id="ARBA00023002"/>
    </source>
</evidence>
<dbReference type="RefSeq" id="WP_209627682.1">
    <property type="nucleotide sequence ID" value="NZ_PRDG01000002.1"/>
</dbReference>
<dbReference type="PANTHER" id="PTHR10173">
    <property type="entry name" value="METHIONINE SULFOXIDE REDUCTASE"/>
    <property type="match status" value="1"/>
</dbReference>
<dbReference type="Proteomes" id="UP001519296">
    <property type="component" value="Unassembled WGS sequence"/>
</dbReference>
<gene>
    <name evidence="9" type="primary">msrA</name>
    <name evidence="12" type="ORF">C4K46_04530</name>
</gene>
<dbReference type="HAMAP" id="MF_01401">
    <property type="entry name" value="MsrA"/>
    <property type="match status" value="1"/>
</dbReference>
<comment type="function">
    <text evidence="5 9">Has an important function as a repair enzyme for proteins that have been inactivated by oxidation. Catalyzes the reversible oxidation-reduction of methionine sulfoxide in proteins to methionine.</text>
</comment>
<comment type="catalytic activity">
    <reaction evidence="8 9">
        <text>[thioredoxin]-disulfide + L-methionine + H2O = L-methionine (S)-S-oxide + [thioredoxin]-dithiol</text>
        <dbReference type="Rhea" id="RHEA:19993"/>
        <dbReference type="Rhea" id="RHEA-COMP:10698"/>
        <dbReference type="Rhea" id="RHEA-COMP:10700"/>
        <dbReference type="ChEBI" id="CHEBI:15377"/>
        <dbReference type="ChEBI" id="CHEBI:29950"/>
        <dbReference type="ChEBI" id="CHEBI:50058"/>
        <dbReference type="ChEBI" id="CHEBI:57844"/>
        <dbReference type="ChEBI" id="CHEBI:58772"/>
        <dbReference type="EC" id="1.8.4.11"/>
    </reaction>
</comment>
<sequence length="373" mass="42454">MEKRNLLWLALLALVFIGLVLLVGRNFLKSSSKSDLSRIKEAAVSQTNQKATEKKEQQMDKKQLKDIYLAGGCFWGVEEYFSRVSGVADAVSGYANGKSETTQYQLIGQTGHAETVKVSYDPSKVSLRELLLHYFRIIDPTSVNKQGNDRGSQYRTGVYYQDEEDLKQIEQVFAEEAKKHDQPLAVEKEALKHFIEAEDYHQDYLKKNPNGYCHINVNQASYPVIDASKYPKPSQAEIKEKLSAEEYAVTQKNDTERAFSNRYWDKFDQGLYVDVVTGEPLFSSKDKFESGCGWPSFSRPISPDVADYKEDKSFNMTRIEVRSRVGNSHLGHVFTDGPKDKGGLRYCINSLAIRFIPKDMMEAQGYGYLLDYV</sequence>
<evidence type="ECO:0000256" key="6">
    <source>
        <dbReference type="ARBA" id="ARBA00047806"/>
    </source>
</evidence>
<dbReference type="InterPro" id="IPR036509">
    <property type="entry name" value="Met_Sox_Rdtase_MsrA_sf"/>
</dbReference>
<comment type="similarity">
    <text evidence="2">In the N-terminal section; belongs to the MsrA Met sulfoxide reductase family.</text>
</comment>
<accession>A0ABS5B2Y7</accession>
<feature type="domain" description="MsrB" evidence="11">
    <location>
        <begin position="235"/>
        <end position="358"/>
    </location>
</feature>
<evidence type="ECO:0000256" key="1">
    <source>
        <dbReference type="ARBA" id="ARBA00008076"/>
    </source>
</evidence>
<dbReference type="InterPro" id="IPR002569">
    <property type="entry name" value="Met_Sox_Rdtase_MsrA_dom"/>
</dbReference>
<keyword evidence="10" id="KW-1133">Transmembrane helix</keyword>
<evidence type="ECO:0000256" key="4">
    <source>
        <dbReference type="ARBA" id="ARBA00023268"/>
    </source>
</evidence>
<evidence type="ECO:0000313" key="12">
    <source>
        <dbReference type="EMBL" id="MBP2623202.1"/>
    </source>
</evidence>
<name>A0ABS5B2Y7_9STRE</name>
<dbReference type="InterPro" id="IPR028427">
    <property type="entry name" value="Met_Sox_Rdtase_MsrB"/>
</dbReference>
<comment type="caution">
    <text evidence="12">The sequence shown here is derived from an EMBL/GenBank/DDBJ whole genome shotgun (WGS) entry which is preliminary data.</text>
</comment>
<dbReference type="EMBL" id="PRDG01000002">
    <property type="protein sequence ID" value="MBP2623202.1"/>
    <property type="molecule type" value="Genomic_DNA"/>
</dbReference>
<keyword evidence="13" id="KW-1185">Reference proteome</keyword>
<dbReference type="Gene3D" id="2.170.150.20">
    <property type="entry name" value="Peptide methionine sulfoxide reductase"/>
    <property type="match status" value="1"/>
</dbReference>
<evidence type="ECO:0000256" key="8">
    <source>
        <dbReference type="ARBA" id="ARBA00048782"/>
    </source>
</evidence>
<dbReference type="SUPFAM" id="SSF55068">
    <property type="entry name" value="Peptide methionine sulfoxide reductase"/>
    <property type="match status" value="1"/>
</dbReference>
<dbReference type="Gene3D" id="3.30.1060.10">
    <property type="entry name" value="Peptide methionine sulphoxide reductase MsrA"/>
    <property type="match status" value="1"/>
</dbReference>
<keyword evidence="10" id="KW-0472">Membrane</keyword>
<feature type="active site" evidence="9">
    <location>
        <position position="73"/>
    </location>
</feature>
<evidence type="ECO:0000256" key="5">
    <source>
        <dbReference type="ARBA" id="ARBA00024679"/>
    </source>
</evidence>
<evidence type="ECO:0000256" key="7">
    <source>
        <dbReference type="ARBA" id="ARBA00048488"/>
    </source>
</evidence>
<dbReference type="PROSITE" id="PS51790">
    <property type="entry name" value="MSRB"/>
    <property type="match status" value="1"/>
</dbReference>
<dbReference type="Pfam" id="PF01625">
    <property type="entry name" value="PMSR"/>
    <property type="match status" value="1"/>
</dbReference>
<dbReference type="InterPro" id="IPR002579">
    <property type="entry name" value="Met_Sox_Rdtase_MsrB_dom"/>
</dbReference>
<reference evidence="12 13" key="1">
    <citation type="submission" date="2018-02" db="EMBL/GenBank/DDBJ databases">
        <title>Draft genome sequence of Streptococcus oricebi CCUG 70868T type strain.</title>
        <authorList>
            <person name="Mendez V."/>
            <person name="Salva-Serra F."/>
            <person name="Jaen-Luchoro D."/>
            <person name="Gonzales-Siles L."/>
            <person name="Karlsson R."/>
            <person name="Engstrom-Jakobsson H."/>
            <person name="Busquets A."/>
            <person name="Gomila M."/>
            <person name="Pineiro-Iglesias B."/>
            <person name="Bennasar-Figueras A."/>
            <person name="Seeger M."/>
            <person name="Moore E."/>
        </authorList>
    </citation>
    <scope>NUCLEOTIDE SEQUENCE [LARGE SCALE GENOMIC DNA]</scope>
    <source>
        <strain evidence="12 13">CCUG 70868</strain>
    </source>
</reference>
<comment type="catalytic activity">
    <reaction evidence="6 9">
        <text>L-methionyl-[protein] + [thioredoxin]-disulfide + H2O = L-methionyl-(S)-S-oxide-[protein] + [thioredoxin]-dithiol</text>
        <dbReference type="Rhea" id="RHEA:14217"/>
        <dbReference type="Rhea" id="RHEA-COMP:10698"/>
        <dbReference type="Rhea" id="RHEA-COMP:10700"/>
        <dbReference type="Rhea" id="RHEA-COMP:12313"/>
        <dbReference type="Rhea" id="RHEA-COMP:12315"/>
        <dbReference type="ChEBI" id="CHEBI:15377"/>
        <dbReference type="ChEBI" id="CHEBI:16044"/>
        <dbReference type="ChEBI" id="CHEBI:29950"/>
        <dbReference type="ChEBI" id="CHEBI:44120"/>
        <dbReference type="ChEBI" id="CHEBI:50058"/>
        <dbReference type="EC" id="1.8.4.11"/>
    </reaction>
</comment>
<dbReference type="NCBIfam" id="TIGR00357">
    <property type="entry name" value="peptide-methionine (R)-S-oxide reductase MsrB"/>
    <property type="match status" value="1"/>
</dbReference>
<keyword evidence="3 9" id="KW-0560">Oxidoreductase</keyword>
<dbReference type="Pfam" id="PF01641">
    <property type="entry name" value="SelR"/>
    <property type="match status" value="1"/>
</dbReference>
<dbReference type="PANTHER" id="PTHR10173:SF59">
    <property type="entry name" value="PEPTIDE METHIONINE SULFOXIDE REDUCTASE MSRA_MSRB"/>
    <property type="match status" value="1"/>
</dbReference>
<protein>
    <recommendedName>
        <fullName evidence="9">Peptide methionine sulfoxide reductase MsrA</fullName>
        <shortName evidence="9">Protein-methionine-S-oxide reductase</shortName>
        <ecNumber evidence="9">1.8.4.11</ecNumber>
    </recommendedName>
    <alternativeName>
        <fullName evidence="9">Peptide-methionine (S)-S-oxide reductase</fullName>
        <shortName evidence="9">Peptide Met(O) reductase</shortName>
    </alternativeName>
</protein>
<comment type="catalytic activity">
    <reaction evidence="7">
        <text>L-methionyl-[protein] + [thioredoxin]-disulfide + H2O = L-methionyl-(R)-S-oxide-[protein] + [thioredoxin]-dithiol</text>
        <dbReference type="Rhea" id="RHEA:24164"/>
        <dbReference type="Rhea" id="RHEA-COMP:10698"/>
        <dbReference type="Rhea" id="RHEA-COMP:10700"/>
        <dbReference type="Rhea" id="RHEA-COMP:12313"/>
        <dbReference type="Rhea" id="RHEA-COMP:12314"/>
        <dbReference type="ChEBI" id="CHEBI:15377"/>
        <dbReference type="ChEBI" id="CHEBI:16044"/>
        <dbReference type="ChEBI" id="CHEBI:29950"/>
        <dbReference type="ChEBI" id="CHEBI:45764"/>
        <dbReference type="ChEBI" id="CHEBI:50058"/>
        <dbReference type="EC" id="1.8.4.12"/>
    </reaction>
</comment>
<dbReference type="InterPro" id="IPR011057">
    <property type="entry name" value="Mss4-like_sf"/>
</dbReference>
<keyword evidence="4" id="KW-0511">Multifunctional enzyme</keyword>
<comment type="similarity">
    <text evidence="1">In the C-terminal section; belongs to the MsrB Met sulfoxide reductase family.</text>
</comment>
<organism evidence="12 13">
    <name type="scientific">Streptococcus oricebi</name>
    <dbReference type="NCBI Taxonomy" id="1547447"/>
    <lineage>
        <taxon>Bacteria</taxon>
        <taxon>Bacillati</taxon>
        <taxon>Bacillota</taxon>
        <taxon>Bacilli</taxon>
        <taxon>Lactobacillales</taxon>
        <taxon>Streptococcaceae</taxon>
        <taxon>Streptococcus</taxon>
    </lineage>
</organism>
<evidence type="ECO:0000259" key="11">
    <source>
        <dbReference type="PROSITE" id="PS51790"/>
    </source>
</evidence>
<evidence type="ECO:0000256" key="10">
    <source>
        <dbReference type="SAM" id="Phobius"/>
    </source>
</evidence>
<evidence type="ECO:0000256" key="9">
    <source>
        <dbReference type="HAMAP-Rule" id="MF_01401"/>
    </source>
</evidence>
<evidence type="ECO:0000313" key="13">
    <source>
        <dbReference type="Proteomes" id="UP001519296"/>
    </source>
</evidence>
<comment type="similarity">
    <text evidence="9">Belongs to the MsrA Met sulfoxide reductase family.</text>
</comment>
<dbReference type="NCBIfam" id="TIGR00401">
    <property type="entry name" value="msrA"/>
    <property type="match status" value="1"/>
</dbReference>
<proteinExistence type="inferred from homology"/>
<dbReference type="SUPFAM" id="SSF51316">
    <property type="entry name" value="Mss4-like"/>
    <property type="match status" value="1"/>
</dbReference>